<keyword evidence="1" id="KW-0812">Transmembrane</keyword>
<evidence type="ECO:0008006" key="3">
    <source>
        <dbReference type="Google" id="ProtNLM"/>
    </source>
</evidence>
<sequence length="158" mass="17618">MLPIIASIVSGLIANNMHKVADAVIDKGVDYVQDKMGITLKPEGEATKEDYAKWNAEAAKHEEFMAEMDLKNMEGARNMQLAAMQSEDPLVRRFAYYFMGSWSLFAMVVIPCLIWVPIPEGQMRFADAFQGFLLGTIVAGMFQFLLGSSLGSRNKDKK</sequence>
<accession>A0A6J7WXK4</accession>
<gene>
    <name evidence="2" type="ORF">UFOVP378_27</name>
</gene>
<proteinExistence type="predicted"/>
<evidence type="ECO:0000313" key="2">
    <source>
        <dbReference type="EMBL" id="CAB5222769.1"/>
    </source>
</evidence>
<evidence type="ECO:0000256" key="1">
    <source>
        <dbReference type="SAM" id="Phobius"/>
    </source>
</evidence>
<reference evidence="2" key="1">
    <citation type="submission" date="2020-05" db="EMBL/GenBank/DDBJ databases">
        <authorList>
            <person name="Chiriac C."/>
            <person name="Salcher M."/>
            <person name="Ghai R."/>
            <person name="Kavagutti S V."/>
        </authorList>
    </citation>
    <scope>NUCLEOTIDE SEQUENCE</scope>
</reference>
<keyword evidence="1" id="KW-1133">Transmembrane helix</keyword>
<name>A0A6J7WXK4_9CAUD</name>
<protein>
    <recommendedName>
        <fullName evidence="3">Holin of 3TMs, for gene-transfer release</fullName>
    </recommendedName>
</protein>
<feature type="transmembrane region" description="Helical" evidence="1">
    <location>
        <begin position="94"/>
        <end position="116"/>
    </location>
</feature>
<dbReference type="EMBL" id="LR798306">
    <property type="protein sequence ID" value="CAB5222769.1"/>
    <property type="molecule type" value="Genomic_DNA"/>
</dbReference>
<feature type="transmembrane region" description="Helical" evidence="1">
    <location>
        <begin position="128"/>
        <end position="150"/>
    </location>
</feature>
<organism evidence="2">
    <name type="scientific">uncultured Caudovirales phage</name>
    <dbReference type="NCBI Taxonomy" id="2100421"/>
    <lineage>
        <taxon>Viruses</taxon>
        <taxon>Duplodnaviria</taxon>
        <taxon>Heunggongvirae</taxon>
        <taxon>Uroviricota</taxon>
        <taxon>Caudoviricetes</taxon>
        <taxon>Peduoviridae</taxon>
        <taxon>Maltschvirus</taxon>
        <taxon>Maltschvirus maltsch</taxon>
    </lineage>
</organism>
<keyword evidence="1" id="KW-0472">Membrane</keyword>